<feature type="domain" description="PAS" evidence="1">
    <location>
        <begin position="62"/>
        <end position="115"/>
    </location>
</feature>
<evidence type="ECO:0000259" key="2">
    <source>
        <dbReference type="PROSITE" id="PS50113"/>
    </source>
</evidence>
<dbReference type="SUPFAM" id="SSF55785">
    <property type="entry name" value="PYP-like sensor domain (PAS domain)"/>
    <property type="match status" value="3"/>
</dbReference>
<keyword evidence="6" id="KW-1185">Reference proteome</keyword>
<dbReference type="InterPro" id="IPR052155">
    <property type="entry name" value="Biofilm_reg_signaling"/>
</dbReference>
<dbReference type="SUPFAM" id="SSF55073">
    <property type="entry name" value="Nucleotide cyclase"/>
    <property type="match status" value="1"/>
</dbReference>
<dbReference type="InterPro" id="IPR000700">
    <property type="entry name" value="PAS-assoc_C"/>
</dbReference>
<dbReference type="InterPro" id="IPR001633">
    <property type="entry name" value="EAL_dom"/>
</dbReference>
<dbReference type="SMART" id="SM00052">
    <property type="entry name" value="EAL"/>
    <property type="match status" value="1"/>
</dbReference>
<dbReference type="Pfam" id="PF00990">
    <property type="entry name" value="GGDEF"/>
    <property type="match status" value="1"/>
</dbReference>
<evidence type="ECO:0000259" key="3">
    <source>
        <dbReference type="PROSITE" id="PS50883"/>
    </source>
</evidence>
<dbReference type="PROSITE" id="PS50113">
    <property type="entry name" value="PAC"/>
    <property type="match status" value="1"/>
</dbReference>
<dbReference type="OrthoDB" id="197861at2"/>
<dbReference type="eggNOG" id="COG5001">
    <property type="taxonomic scope" value="Bacteria"/>
</dbReference>
<dbReference type="SMART" id="SM00091">
    <property type="entry name" value="PAS"/>
    <property type="match status" value="3"/>
</dbReference>
<feature type="domain" description="PAC" evidence="2">
    <location>
        <begin position="380"/>
        <end position="431"/>
    </location>
</feature>
<dbReference type="NCBIfam" id="TIGR00229">
    <property type="entry name" value="sensory_box"/>
    <property type="match status" value="1"/>
</dbReference>
<dbReference type="CDD" id="cd01948">
    <property type="entry name" value="EAL"/>
    <property type="match status" value="1"/>
</dbReference>
<dbReference type="SUPFAM" id="SSF141868">
    <property type="entry name" value="EAL domain-like"/>
    <property type="match status" value="1"/>
</dbReference>
<organism evidence="5 6">
    <name type="scientific">Arenimonas metalli CF5-1</name>
    <dbReference type="NCBI Taxonomy" id="1384056"/>
    <lineage>
        <taxon>Bacteria</taxon>
        <taxon>Pseudomonadati</taxon>
        <taxon>Pseudomonadota</taxon>
        <taxon>Gammaproteobacteria</taxon>
        <taxon>Lysobacterales</taxon>
        <taxon>Lysobacteraceae</taxon>
        <taxon>Arenimonas</taxon>
    </lineage>
</organism>
<dbReference type="NCBIfam" id="TIGR00254">
    <property type="entry name" value="GGDEF"/>
    <property type="match status" value="1"/>
</dbReference>
<sequence length="865" mass="95513">MQPDHPPRDDDATPTQDEGTSRLAALVSRLEHCLTTGAPADALLLSGVLAELHGLQREADSVRLRYETLFNAVPDPVSIIDAEGRVLDLNRAGLKAYRRPREEIVGKLVHVLNPDLPPNHMGPVLEALARDESYVVEVSNMRGDGTRFPVEVHSASFHDGPHHHIIAVARDLSLRQEAELNYHALLSAIDKGVLFQGFDGRPLSANPAAYRILGIDDSLDISASLRFDDWLVIDHRGYPISFRDLPPLRSLATGEIVESTLLGLYHHRRKQLTWISATSVPQFHPGASKPHQVISLFSDVTELKRDSSLFLRAQALARIGGWEWDGGRRRLYLTDEALRIIGRRDDPPMNLDDVMEQIAEAHRKPVEDAIESVIRDGGGFDLEVQVVRPDGERHWARLIGQSEGRAPMSTRLTGTLQDITQRRQIEEALRSQARTDPLTGLFNRDGILGELERRLGDDATGTTVIYVDLDRFKLVNDLLGHAAGDHLLVNAARRLERCVGDTGLLARFGGDEFLVVTDQRAGAGMAELLAERITRAFGDSFRYAGEEFTITTSVGLARHPEHGRTVQQLVNNADAAMYAAKRKGRNTWQVFNPELAQQQHDRVQIEAQLRRALDNGEFRLVFQPLVSLGDGRVRTAEALIRWHNPTLGEIPPDHFISHAETTGDIVRIGAWVIEAACRQMAAWRDAGLPLERVAVNVSYRQFLTEDLVQTIAHALREHGLPGSALELEFTERVLIEDAPDTLNTFEALRALGVVLTIDDFGEGYSALNYLRRLPIHGLKLAHSFLQGVPANPSDVAICQAVAGMARGLGLDVVAEGVESPAQRDFLLGLGIATGQGFLFSPGLEPDSFAAYLRQAGLRVPEATHD</sequence>
<comment type="caution">
    <text evidence="5">The sequence shown here is derived from an EMBL/GenBank/DDBJ whole genome shotgun (WGS) entry which is preliminary data.</text>
</comment>
<dbReference type="PROSITE" id="PS50883">
    <property type="entry name" value="EAL"/>
    <property type="match status" value="1"/>
</dbReference>
<dbReference type="Gene3D" id="3.30.70.270">
    <property type="match status" value="1"/>
</dbReference>
<dbReference type="Proteomes" id="UP000029393">
    <property type="component" value="Unassembled WGS sequence"/>
</dbReference>
<name>A0A091BNY4_9GAMM</name>
<protein>
    <recommendedName>
        <fullName evidence="7">Diguanylate cyclase</fullName>
    </recommendedName>
</protein>
<dbReference type="AlphaFoldDB" id="A0A091BNY4"/>
<dbReference type="RefSeq" id="WP_052575278.1">
    <property type="nucleotide sequence ID" value="NZ_AVCK01000020.1"/>
</dbReference>
<evidence type="ECO:0000313" key="6">
    <source>
        <dbReference type="Proteomes" id="UP000029393"/>
    </source>
</evidence>
<dbReference type="PATRIC" id="fig|1384056.3.peg.1528"/>
<dbReference type="PANTHER" id="PTHR44757:SF2">
    <property type="entry name" value="BIOFILM ARCHITECTURE MAINTENANCE PROTEIN MBAA"/>
    <property type="match status" value="1"/>
</dbReference>
<dbReference type="InterPro" id="IPR000160">
    <property type="entry name" value="GGDEF_dom"/>
</dbReference>
<dbReference type="SMART" id="SM00267">
    <property type="entry name" value="GGDEF"/>
    <property type="match status" value="1"/>
</dbReference>
<evidence type="ECO:0000313" key="5">
    <source>
        <dbReference type="EMBL" id="KFN46045.1"/>
    </source>
</evidence>
<gene>
    <name evidence="5" type="ORF">N787_11570</name>
</gene>
<dbReference type="InterPro" id="IPR013656">
    <property type="entry name" value="PAS_4"/>
</dbReference>
<evidence type="ECO:0008006" key="7">
    <source>
        <dbReference type="Google" id="ProtNLM"/>
    </source>
</evidence>
<dbReference type="InterPro" id="IPR001610">
    <property type="entry name" value="PAC"/>
</dbReference>
<evidence type="ECO:0000259" key="1">
    <source>
        <dbReference type="PROSITE" id="PS50112"/>
    </source>
</evidence>
<dbReference type="InterPro" id="IPR000014">
    <property type="entry name" value="PAS"/>
</dbReference>
<accession>A0A091BNY4</accession>
<proteinExistence type="predicted"/>
<dbReference type="SMART" id="SM00086">
    <property type="entry name" value="PAC"/>
    <property type="match status" value="3"/>
</dbReference>
<dbReference type="Pfam" id="PF08448">
    <property type="entry name" value="PAS_4"/>
    <property type="match status" value="1"/>
</dbReference>
<dbReference type="Pfam" id="PF00563">
    <property type="entry name" value="EAL"/>
    <property type="match status" value="1"/>
</dbReference>
<dbReference type="PROSITE" id="PS50112">
    <property type="entry name" value="PAS"/>
    <property type="match status" value="1"/>
</dbReference>
<dbReference type="STRING" id="1384056.N787_11570"/>
<dbReference type="Gene3D" id="3.20.20.450">
    <property type="entry name" value="EAL domain"/>
    <property type="match status" value="1"/>
</dbReference>
<dbReference type="InterPro" id="IPR035965">
    <property type="entry name" value="PAS-like_dom_sf"/>
</dbReference>
<reference evidence="5 6" key="1">
    <citation type="submission" date="2013-09" db="EMBL/GenBank/DDBJ databases">
        <title>Genome sequencing of Arenimonas metalli.</title>
        <authorList>
            <person name="Chen F."/>
            <person name="Wang G."/>
        </authorList>
    </citation>
    <scope>NUCLEOTIDE SEQUENCE [LARGE SCALE GENOMIC DNA]</scope>
    <source>
        <strain evidence="5 6">CF5-1</strain>
    </source>
</reference>
<dbReference type="EMBL" id="AVCK01000020">
    <property type="protein sequence ID" value="KFN46045.1"/>
    <property type="molecule type" value="Genomic_DNA"/>
</dbReference>
<feature type="domain" description="GGDEF" evidence="4">
    <location>
        <begin position="460"/>
        <end position="593"/>
    </location>
</feature>
<feature type="domain" description="EAL" evidence="3">
    <location>
        <begin position="602"/>
        <end position="856"/>
    </location>
</feature>
<evidence type="ECO:0000259" key="4">
    <source>
        <dbReference type="PROSITE" id="PS50887"/>
    </source>
</evidence>
<dbReference type="Gene3D" id="3.30.450.20">
    <property type="entry name" value="PAS domain"/>
    <property type="match status" value="3"/>
</dbReference>
<dbReference type="InterPro" id="IPR035919">
    <property type="entry name" value="EAL_sf"/>
</dbReference>
<dbReference type="CDD" id="cd00130">
    <property type="entry name" value="PAS"/>
    <property type="match status" value="2"/>
</dbReference>
<dbReference type="InterPro" id="IPR029787">
    <property type="entry name" value="Nucleotide_cyclase"/>
</dbReference>
<dbReference type="PROSITE" id="PS50887">
    <property type="entry name" value="GGDEF"/>
    <property type="match status" value="1"/>
</dbReference>
<dbReference type="InterPro" id="IPR043128">
    <property type="entry name" value="Rev_trsase/Diguanyl_cyclase"/>
</dbReference>
<dbReference type="CDD" id="cd01949">
    <property type="entry name" value="GGDEF"/>
    <property type="match status" value="1"/>
</dbReference>
<dbReference type="PANTHER" id="PTHR44757">
    <property type="entry name" value="DIGUANYLATE CYCLASE DGCP"/>
    <property type="match status" value="1"/>
</dbReference>